<sequence length="183" mass="19506">MTDAPAGSGRARLAVSADVPALHALVKAAYRGDTARRGWTHEADLLGGQRTDPDELAGLVAAPGSAILMAEASGRLRGCVHVQARPDALAYLGLLSVHPDAQAGGLGRRLIAAAEHHAAHVFGASVMEMTVIRQRPELIAWYERRGYQRTGEQRPFPLDDPRCGIPTTRELAFVVLAKHIAPA</sequence>
<dbReference type="Pfam" id="PF00583">
    <property type="entry name" value="Acetyltransf_1"/>
    <property type="match status" value="1"/>
</dbReference>
<comment type="caution">
    <text evidence="4">The sequence shown here is derived from an EMBL/GenBank/DDBJ whole genome shotgun (WGS) entry which is preliminary data.</text>
</comment>
<dbReference type="InterPro" id="IPR050832">
    <property type="entry name" value="Bact_Acetyltransf"/>
</dbReference>
<evidence type="ECO:0000256" key="2">
    <source>
        <dbReference type="ARBA" id="ARBA00023315"/>
    </source>
</evidence>
<organism evidence="4 5">
    <name type="scientific">Croceibacterium mercuriale</name>
    <dbReference type="NCBI Taxonomy" id="1572751"/>
    <lineage>
        <taxon>Bacteria</taxon>
        <taxon>Pseudomonadati</taxon>
        <taxon>Pseudomonadota</taxon>
        <taxon>Alphaproteobacteria</taxon>
        <taxon>Sphingomonadales</taxon>
        <taxon>Erythrobacteraceae</taxon>
        <taxon>Croceibacterium</taxon>
    </lineage>
</organism>
<proteinExistence type="predicted"/>
<dbReference type="PANTHER" id="PTHR43877:SF1">
    <property type="entry name" value="ACETYLTRANSFERASE"/>
    <property type="match status" value="1"/>
</dbReference>
<evidence type="ECO:0000259" key="3">
    <source>
        <dbReference type="PROSITE" id="PS51186"/>
    </source>
</evidence>
<dbReference type="SUPFAM" id="SSF55729">
    <property type="entry name" value="Acyl-CoA N-acyltransferases (Nat)"/>
    <property type="match status" value="1"/>
</dbReference>
<keyword evidence="1 4" id="KW-0808">Transferase</keyword>
<evidence type="ECO:0000256" key="1">
    <source>
        <dbReference type="ARBA" id="ARBA00022679"/>
    </source>
</evidence>
<dbReference type="Proteomes" id="UP000030988">
    <property type="component" value="Unassembled WGS sequence"/>
</dbReference>
<dbReference type="InterPro" id="IPR000182">
    <property type="entry name" value="GNAT_dom"/>
</dbReference>
<dbReference type="PROSITE" id="PS51186">
    <property type="entry name" value="GNAT"/>
    <property type="match status" value="1"/>
</dbReference>
<dbReference type="GO" id="GO:0016747">
    <property type="term" value="F:acyltransferase activity, transferring groups other than amino-acyl groups"/>
    <property type="evidence" value="ECO:0007669"/>
    <property type="project" value="InterPro"/>
</dbReference>
<dbReference type="Gene3D" id="3.40.630.30">
    <property type="match status" value="1"/>
</dbReference>
<accession>A0A0B2C3A1</accession>
<gene>
    <name evidence="4" type="ORF">PK98_01915</name>
</gene>
<dbReference type="OrthoDB" id="119501at2"/>
<keyword evidence="5" id="KW-1185">Reference proteome</keyword>
<dbReference type="STRING" id="1572751.PK98_01915"/>
<evidence type="ECO:0000313" key="5">
    <source>
        <dbReference type="Proteomes" id="UP000030988"/>
    </source>
</evidence>
<name>A0A0B2C3A1_9SPHN</name>
<dbReference type="InterPro" id="IPR016181">
    <property type="entry name" value="Acyl_CoA_acyltransferase"/>
</dbReference>
<keyword evidence="2" id="KW-0012">Acyltransferase</keyword>
<reference evidence="4 5" key="1">
    <citation type="submission" date="2014-11" db="EMBL/GenBank/DDBJ databases">
        <title>Draft genome sequence of Kirrobacter mercurialis.</title>
        <authorList>
            <person name="Coil D.A."/>
            <person name="Eisen J.A."/>
        </authorList>
    </citation>
    <scope>NUCLEOTIDE SEQUENCE [LARGE SCALE GENOMIC DNA]</scope>
    <source>
        <strain evidence="4 5">Coronado</strain>
    </source>
</reference>
<evidence type="ECO:0000313" key="4">
    <source>
        <dbReference type="EMBL" id="KHL26655.1"/>
    </source>
</evidence>
<dbReference type="RefSeq" id="WP_039096111.1">
    <property type="nucleotide sequence ID" value="NZ_JTDN01000001.1"/>
</dbReference>
<protein>
    <submittedName>
        <fullName evidence="4">GCN5 family acetyltransferase</fullName>
    </submittedName>
</protein>
<feature type="domain" description="N-acetyltransferase" evidence="3">
    <location>
        <begin position="9"/>
        <end position="172"/>
    </location>
</feature>
<dbReference type="EMBL" id="JTDN01000001">
    <property type="protein sequence ID" value="KHL26655.1"/>
    <property type="molecule type" value="Genomic_DNA"/>
</dbReference>
<dbReference type="PANTHER" id="PTHR43877">
    <property type="entry name" value="AMINOALKYLPHOSPHONATE N-ACETYLTRANSFERASE-RELATED-RELATED"/>
    <property type="match status" value="1"/>
</dbReference>
<dbReference type="AlphaFoldDB" id="A0A0B2C3A1"/>
<dbReference type="CDD" id="cd04301">
    <property type="entry name" value="NAT_SF"/>
    <property type="match status" value="1"/>
</dbReference>